<proteinExistence type="predicted"/>
<reference evidence="1 2" key="1">
    <citation type="submission" date="2023-11" db="EMBL/GenBank/DDBJ databases">
        <title>Halocaridina rubra genome assembly.</title>
        <authorList>
            <person name="Smith C."/>
        </authorList>
    </citation>
    <scope>NUCLEOTIDE SEQUENCE [LARGE SCALE GENOMIC DNA]</scope>
    <source>
        <strain evidence="1">EP-1</strain>
        <tissue evidence="1">Whole</tissue>
    </source>
</reference>
<dbReference type="Proteomes" id="UP001381693">
    <property type="component" value="Unassembled WGS sequence"/>
</dbReference>
<keyword evidence="2" id="KW-1185">Reference proteome</keyword>
<dbReference type="AlphaFoldDB" id="A0AAN8XRA2"/>
<evidence type="ECO:0000313" key="1">
    <source>
        <dbReference type="EMBL" id="KAK7084299.1"/>
    </source>
</evidence>
<accession>A0AAN8XRA2</accession>
<evidence type="ECO:0000313" key="2">
    <source>
        <dbReference type="Proteomes" id="UP001381693"/>
    </source>
</evidence>
<sequence length="89" mass="9853">MRSRFCDAAAGEPWHSRACCSSTALQFRCVSSGPPHLHYACWMLAASTREGCVDNSRGTLQSLLLPDLVADSTQYFIEQIFIKVKEVGE</sequence>
<comment type="caution">
    <text evidence="1">The sequence shown here is derived from an EMBL/GenBank/DDBJ whole genome shotgun (WGS) entry which is preliminary data.</text>
</comment>
<organism evidence="1 2">
    <name type="scientific">Halocaridina rubra</name>
    <name type="common">Hawaiian red shrimp</name>
    <dbReference type="NCBI Taxonomy" id="373956"/>
    <lineage>
        <taxon>Eukaryota</taxon>
        <taxon>Metazoa</taxon>
        <taxon>Ecdysozoa</taxon>
        <taxon>Arthropoda</taxon>
        <taxon>Crustacea</taxon>
        <taxon>Multicrustacea</taxon>
        <taxon>Malacostraca</taxon>
        <taxon>Eumalacostraca</taxon>
        <taxon>Eucarida</taxon>
        <taxon>Decapoda</taxon>
        <taxon>Pleocyemata</taxon>
        <taxon>Caridea</taxon>
        <taxon>Atyoidea</taxon>
        <taxon>Atyidae</taxon>
        <taxon>Halocaridina</taxon>
    </lineage>
</organism>
<dbReference type="EMBL" id="JAXCGZ010002156">
    <property type="protein sequence ID" value="KAK7084299.1"/>
    <property type="molecule type" value="Genomic_DNA"/>
</dbReference>
<gene>
    <name evidence="1" type="ORF">SK128_024173</name>
</gene>
<name>A0AAN8XRA2_HALRR</name>
<protein>
    <submittedName>
        <fullName evidence="1">Uncharacterized protein</fullName>
    </submittedName>
</protein>